<keyword evidence="3" id="KW-1185">Reference proteome</keyword>
<evidence type="ECO:0000313" key="3">
    <source>
        <dbReference type="Proteomes" id="UP000184694"/>
    </source>
</evidence>
<sequence length="322" mass="35968">MSSHQQIMTVLVLYPEHEYEQRIAFEERPVPVPERGEVLVRVRATTIGGRDKELFAVEELGWRSKRRRAARGVITGYEFSGTVVTSGERFKEGDDVYGYTNFCKGGVTHAEFVCVSEHMISYKPVKLSHVQAATIPVGCMTSIQALQNLAGLKKRQRILLSGATGGVGMYAVQYAKLLGAQITAQGRSWHEHDLLRLGVESFIEYTREEILHSEEVFDVIFDVAGIWTLENMYSHLTSKGVYITTHPERDPLGIVSSFFTAKKSKYLYVSQGKSDVLENITALFDAEMLEPIVGSVSPFAEALNEFAPKDVKIAGRRVLTID</sequence>
<dbReference type="STRING" id="1121457.SAMN02745161_2652"/>
<proteinExistence type="predicted"/>
<dbReference type="GO" id="GO:0016491">
    <property type="term" value="F:oxidoreductase activity"/>
    <property type="evidence" value="ECO:0007669"/>
    <property type="project" value="InterPro"/>
</dbReference>
<dbReference type="RefSeq" id="WP_074217412.1">
    <property type="nucleotide sequence ID" value="NZ_FSRG01000006.1"/>
</dbReference>
<dbReference type="OrthoDB" id="9787435at2"/>
<dbReference type="InterPro" id="IPR011032">
    <property type="entry name" value="GroES-like_sf"/>
</dbReference>
<name>A0A1N6IDX2_9BACT</name>
<dbReference type="Gene3D" id="3.90.180.10">
    <property type="entry name" value="Medium-chain alcohol dehydrogenases, catalytic domain"/>
    <property type="match status" value="1"/>
</dbReference>
<dbReference type="Proteomes" id="UP000184694">
    <property type="component" value="Unassembled WGS sequence"/>
</dbReference>
<organism evidence="2 3">
    <name type="scientific">Halodesulfovibrio marinisediminis DSM 17456</name>
    <dbReference type="NCBI Taxonomy" id="1121457"/>
    <lineage>
        <taxon>Bacteria</taxon>
        <taxon>Pseudomonadati</taxon>
        <taxon>Thermodesulfobacteriota</taxon>
        <taxon>Desulfovibrionia</taxon>
        <taxon>Desulfovibrionales</taxon>
        <taxon>Desulfovibrionaceae</taxon>
        <taxon>Halodesulfovibrio</taxon>
    </lineage>
</organism>
<dbReference type="SUPFAM" id="SSF50129">
    <property type="entry name" value="GroES-like"/>
    <property type="match status" value="1"/>
</dbReference>
<protein>
    <submittedName>
        <fullName evidence="2">NADPH:quinone reductase</fullName>
    </submittedName>
</protein>
<evidence type="ECO:0000313" key="2">
    <source>
        <dbReference type="EMBL" id="SIO30169.1"/>
    </source>
</evidence>
<gene>
    <name evidence="2" type="ORF">SAMN02745161_2652</name>
</gene>
<feature type="domain" description="Enoyl reductase (ER)" evidence="1">
    <location>
        <begin position="20"/>
        <end position="319"/>
    </location>
</feature>
<accession>A0A1N6IDX2</accession>
<dbReference type="EMBL" id="FSRG01000006">
    <property type="protein sequence ID" value="SIO30169.1"/>
    <property type="molecule type" value="Genomic_DNA"/>
</dbReference>
<dbReference type="InterPro" id="IPR013149">
    <property type="entry name" value="ADH-like_C"/>
</dbReference>
<dbReference type="SUPFAM" id="SSF51735">
    <property type="entry name" value="NAD(P)-binding Rossmann-fold domains"/>
    <property type="match status" value="1"/>
</dbReference>
<dbReference type="Pfam" id="PF08240">
    <property type="entry name" value="ADH_N"/>
    <property type="match status" value="1"/>
</dbReference>
<reference evidence="3" key="1">
    <citation type="submission" date="2016-11" db="EMBL/GenBank/DDBJ databases">
        <authorList>
            <person name="Varghese N."/>
            <person name="Submissions S."/>
        </authorList>
    </citation>
    <scope>NUCLEOTIDE SEQUENCE [LARGE SCALE GENOMIC DNA]</scope>
    <source>
        <strain evidence="3">DSM 17456</strain>
    </source>
</reference>
<dbReference type="InterPro" id="IPR013154">
    <property type="entry name" value="ADH-like_N"/>
</dbReference>
<dbReference type="InterPro" id="IPR020843">
    <property type="entry name" value="ER"/>
</dbReference>
<dbReference type="AlphaFoldDB" id="A0A1N6IDX2"/>
<dbReference type="Pfam" id="PF00107">
    <property type="entry name" value="ADH_zinc_N"/>
    <property type="match status" value="1"/>
</dbReference>
<dbReference type="SMART" id="SM00829">
    <property type="entry name" value="PKS_ER"/>
    <property type="match status" value="1"/>
</dbReference>
<dbReference type="PANTHER" id="PTHR11695">
    <property type="entry name" value="ALCOHOL DEHYDROGENASE RELATED"/>
    <property type="match status" value="1"/>
</dbReference>
<evidence type="ECO:0000259" key="1">
    <source>
        <dbReference type="SMART" id="SM00829"/>
    </source>
</evidence>
<dbReference type="InterPro" id="IPR050700">
    <property type="entry name" value="YIM1/Zinc_Alcohol_DH_Fams"/>
</dbReference>
<dbReference type="CDD" id="cd08267">
    <property type="entry name" value="MDR1"/>
    <property type="match status" value="1"/>
</dbReference>
<dbReference type="Gene3D" id="3.40.50.720">
    <property type="entry name" value="NAD(P)-binding Rossmann-like Domain"/>
    <property type="match status" value="1"/>
</dbReference>
<dbReference type="InterPro" id="IPR036291">
    <property type="entry name" value="NAD(P)-bd_dom_sf"/>
</dbReference>
<dbReference type="PANTHER" id="PTHR11695:SF294">
    <property type="entry name" value="RETICULON-4-INTERACTING PROTEIN 1, MITOCHONDRIAL"/>
    <property type="match status" value="1"/>
</dbReference>